<evidence type="ECO:0000256" key="1">
    <source>
        <dbReference type="SAM" id="MobiDB-lite"/>
    </source>
</evidence>
<accession>A0A5N5J4F7</accession>
<name>A0A5N5J4F7_9ROSI</name>
<dbReference type="EMBL" id="VDCV01000018">
    <property type="protein sequence ID" value="KAB5514089.1"/>
    <property type="molecule type" value="Genomic_DNA"/>
</dbReference>
<protein>
    <submittedName>
        <fullName evidence="2">Uncharacterized protein</fullName>
    </submittedName>
</protein>
<organism evidence="2 3">
    <name type="scientific">Salix brachista</name>
    <dbReference type="NCBI Taxonomy" id="2182728"/>
    <lineage>
        <taxon>Eukaryota</taxon>
        <taxon>Viridiplantae</taxon>
        <taxon>Streptophyta</taxon>
        <taxon>Embryophyta</taxon>
        <taxon>Tracheophyta</taxon>
        <taxon>Spermatophyta</taxon>
        <taxon>Magnoliopsida</taxon>
        <taxon>eudicotyledons</taxon>
        <taxon>Gunneridae</taxon>
        <taxon>Pentapetalae</taxon>
        <taxon>rosids</taxon>
        <taxon>fabids</taxon>
        <taxon>Malpighiales</taxon>
        <taxon>Salicaceae</taxon>
        <taxon>Saliceae</taxon>
        <taxon>Salix</taxon>
    </lineage>
</organism>
<dbReference type="PANTHER" id="PTHR15827:SF2">
    <property type="entry name" value="CYCLIN-DEPENDENT KINASE 2-INTERACTING PROTEIN"/>
    <property type="match status" value="1"/>
</dbReference>
<dbReference type="AlphaFoldDB" id="A0A5N5J4F7"/>
<comment type="caution">
    <text evidence="2">The sequence shown here is derived from an EMBL/GenBank/DDBJ whole genome shotgun (WGS) entry which is preliminary data.</text>
</comment>
<dbReference type="PANTHER" id="PTHR15827">
    <property type="entry name" value="CYCLIN-DEPENDENT KINASE 2-INTERACTING PROTEIN"/>
    <property type="match status" value="1"/>
</dbReference>
<feature type="compositionally biased region" description="Polar residues" evidence="1">
    <location>
        <begin position="8"/>
        <end position="25"/>
    </location>
</feature>
<feature type="region of interest" description="Disordered" evidence="1">
    <location>
        <begin position="1"/>
        <end position="25"/>
    </location>
</feature>
<evidence type="ECO:0000313" key="3">
    <source>
        <dbReference type="Proteomes" id="UP000326939"/>
    </source>
</evidence>
<reference evidence="3" key="1">
    <citation type="journal article" date="2019" name="Gigascience">
        <title>De novo genome assembly of the endangered Acer yangbiense, a plant species with extremely small populations endemic to Yunnan Province, China.</title>
        <authorList>
            <person name="Yang J."/>
            <person name="Wariss H.M."/>
            <person name="Tao L."/>
            <person name="Zhang R."/>
            <person name="Yun Q."/>
            <person name="Hollingsworth P."/>
            <person name="Dao Z."/>
            <person name="Luo G."/>
            <person name="Guo H."/>
            <person name="Ma Y."/>
            <person name="Sun W."/>
        </authorList>
    </citation>
    <scope>NUCLEOTIDE SEQUENCE [LARGE SCALE GENOMIC DNA]</scope>
    <source>
        <strain evidence="3">cv. br00</strain>
    </source>
</reference>
<proteinExistence type="predicted"/>
<sequence length="425" mass="47576">MLMESPDKSSSSYQLQSPGWSSSTLPPSVTRLWRPAAQRNLRNQWSKLASYKSQWVSSSAAGRSHATSLVNTDLSLRYIPSMELGVLSDMLDLRKKASAKLLKQQELYRSKLLSSYRDLVAVLTHMVNTSRSMRCYVKGTSSSPLVQFSCSSEDKNDAGDGGGTPVFAFWSISSFEQLADELVLMFISELSLKRLLVVELFTISCEAREVNEFCWLNELYPGEFDDLRKCNLFSEDTGGPVSPRLMEGKSDMPPLKLNSQPNHENLQVYLTTWLEELNIDTHRIDEMFAILEEEMHVHLSYLKSLKKATVAGTQGFAKYMKLNFRPGTSQGASGVTSCGGCAARTLKLVFSRSVKLLWVEAEVVRFNDRSITSFLLFILLVASGKANIVEKHRKKGTKGEIRLSLCSDARASCIFDHNTVTYHGE</sequence>
<dbReference type="Proteomes" id="UP000326939">
    <property type="component" value="Chromosome 18"/>
</dbReference>
<gene>
    <name evidence="2" type="ORF">DKX38_027995</name>
</gene>
<keyword evidence="3" id="KW-1185">Reference proteome</keyword>
<evidence type="ECO:0000313" key="2">
    <source>
        <dbReference type="EMBL" id="KAB5514089.1"/>
    </source>
</evidence>